<proteinExistence type="predicted"/>
<dbReference type="EMBL" id="JAKLTR010000019">
    <property type="protein sequence ID" value="MCG2617275.1"/>
    <property type="molecule type" value="Genomic_DNA"/>
</dbReference>
<dbReference type="Pfam" id="PF04299">
    <property type="entry name" value="FMN_bind_2"/>
    <property type="match status" value="1"/>
</dbReference>
<keyword evidence="2" id="KW-1185">Reference proteome</keyword>
<evidence type="ECO:0000313" key="2">
    <source>
        <dbReference type="Proteomes" id="UP001165367"/>
    </source>
</evidence>
<dbReference type="SUPFAM" id="SSF50475">
    <property type="entry name" value="FMN-binding split barrel"/>
    <property type="match status" value="1"/>
</dbReference>
<comment type="caution">
    <text evidence="1">The sequence shown here is derived from an EMBL/GenBank/DDBJ whole genome shotgun (WGS) entry which is preliminary data.</text>
</comment>
<reference evidence="1" key="1">
    <citation type="submission" date="2022-01" db="EMBL/GenBank/DDBJ databases">
        <authorList>
            <person name="Jo J.-H."/>
            <person name="Im W.-T."/>
        </authorList>
    </citation>
    <scope>NUCLEOTIDE SEQUENCE</scope>
    <source>
        <strain evidence="1">NA20</strain>
    </source>
</reference>
<dbReference type="Proteomes" id="UP001165367">
    <property type="component" value="Unassembled WGS sequence"/>
</dbReference>
<dbReference type="InterPro" id="IPR012349">
    <property type="entry name" value="Split_barrel_FMN-bd"/>
</dbReference>
<evidence type="ECO:0000313" key="1">
    <source>
        <dbReference type="EMBL" id="MCG2617275.1"/>
    </source>
</evidence>
<dbReference type="Gene3D" id="2.30.110.10">
    <property type="entry name" value="Electron Transport, Fmn-binding Protein, Chain A"/>
    <property type="match status" value="1"/>
</dbReference>
<dbReference type="RefSeq" id="WP_237875878.1">
    <property type="nucleotide sequence ID" value="NZ_JAKLTR010000019.1"/>
</dbReference>
<sequence length="208" mass="23584">MYNLSYFKEQDPAEVIAFAKAHPFVFLSGCDAENKPVATQVPVFIDEKEGKLFLSGHIMKKTDHHLAFEQNPNVLAVFTGAHTYVSASWYEDKRQGSTWNYTSVHAKGLIRFLDHQALLDVLQRTTDHFENNPYSGANFKDLSEEYVEKMAKAIVAFEIEVTAVDHVFKLSQNRDEKSYDNITGKLKEQGGDAEVIGKMMQARKGKVF</sequence>
<dbReference type="InterPro" id="IPR007396">
    <property type="entry name" value="TR_PAI2-type"/>
</dbReference>
<protein>
    <submittedName>
        <fullName evidence="1">FMN-binding negative transcriptional regulator</fullName>
    </submittedName>
</protein>
<accession>A0ABS9KY60</accession>
<dbReference type="PANTHER" id="PTHR35802:SF1">
    <property type="entry name" value="PROTEASE SYNTHASE AND SPORULATION PROTEIN PAI 2"/>
    <property type="match status" value="1"/>
</dbReference>
<dbReference type="PIRSF" id="PIRSF010372">
    <property type="entry name" value="PaiB"/>
    <property type="match status" value="1"/>
</dbReference>
<name>A0ABS9KY60_9BACT</name>
<dbReference type="PANTHER" id="PTHR35802">
    <property type="entry name" value="PROTEASE SYNTHASE AND SPORULATION PROTEIN PAI 2"/>
    <property type="match status" value="1"/>
</dbReference>
<organism evidence="1 2">
    <name type="scientific">Terrimonas ginsenosidimutans</name>
    <dbReference type="NCBI Taxonomy" id="2908004"/>
    <lineage>
        <taxon>Bacteria</taxon>
        <taxon>Pseudomonadati</taxon>
        <taxon>Bacteroidota</taxon>
        <taxon>Chitinophagia</taxon>
        <taxon>Chitinophagales</taxon>
        <taxon>Chitinophagaceae</taxon>
        <taxon>Terrimonas</taxon>
    </lineage>
</organism>
<gene>
    <name evidence="1" type="ORF">LZZ85_23465</name>
</gene>